<dbReference type="Proteomes" id="UP000220251">
    <property type="component" value="Unassembled WGS sequence"/>
</dbReference>
<sequence>MLNPVIKNQYYNQLSEVSGVQVPSTSAVHGELTTVNRKIDNILKELGDFKTPVDERELYKKLEEIDKKLKCFDELPDSKFSSNEKRGARIHGNIHKCEEIVSQIMKQLAGGEDVSQLASGQPDLNAAMLESKIKEFERAA</sequence>
<organism evidence="1 2">
    <name type="scientific">Estrella lausannensis</name>
    <dbReference type="NCBI Taxonomy" id="483423"/>
    <lineage>
        <taxon>Bacteria</taxon>
        <taxon>Pseudomonadati</taxon>
        <taxon>Chlamydiota</taxon>
        <taxon>Chlamydiia</taxon>
        <taxon>Parachlamydiales</taxon>
        <taxon>Candidatus Criblamydiaceae</taxon>
        <taxon>Estrella</taxon>
    </lineage>
</organism>
<protein>
    <submittedName>
        <fullName evidence="1">Uncharacterized protein</fullName>
    </submittedName>
</protein>
<proteinExistence type="predicted"/>
<dbReference type="RefSeq" id="WP_098039213.1">
    <property type="nucleotide sequence ID" value="NZ_CWGJ01000027.1"/>
</dbReference>
<dbReference type="AlphaFoldDB" id="A0A0H5DTX6"/>
<evidence type="ECO:0000313" key="2">
    <source>
        <dbReference type="Proteomes" id="UP000220251"/>
    </source>
</evidence>
<gene>
    <name evidence="1" type="ORF">ELAC_2022</name>
</gene>
<evidence type="ECO:0000313" key="1">
    <source>
        <dbReference type="EMBL" id="CRX39344.1"/>
    </source>
</evidence>
<accession>A0A0H5DTX6</accession>
<name>A0A0H5DTX6_9BACT</name>
<keyword evidence="2" id="KW-1185">Reference proteome</keyword>
<reference evidence="2" key="1">
    <citation type="submission" date="2015-06" db="EMBL/GenBank/DDBJ databases">
        <authorList>
            <person name="Bertelli C."/>
        </authorList>
    </citation>
    <scope>NUCLEOTIDE SEQUENCE [LARGE SCALE GENOMIC DNA]</scope>
    <source>
        <strain evidence="2">CRIB-30</strain>
    </source>
</reference>
<dbReference type="EMBL" id="CWGJ01000027">
    <property type="protein sequence ID" value="CRX39344.1"/>
    <property type="molecule type" value="Genomic_DNA"/>
</dbReference>